<keyword evidence="5" id="KW-1133">Transmembrane helix</keyword>
<protein>
    <submittedName>
        <fullName evidence="8">Uncharacterized protein</fullName>
    </submittedName>
</protein>
<dbReference type="PROSITE" id="PS00139">
    <property type="entry name" value="THIOL_PROTEASE_CYS"/>
    <property type="match status" value="1"/>
</dbReference>
<dbReference type="InterPro" id="IPR013128">
    <property type="entry name" value="Peptidase_C1A"/>
</dbReference>
<reference evidence="9" key="1">
    <citation type="journal article" date="2023" name="Commun. Biol.">
        <title>Genome analysis of Parmales, the sister group of diatoms, reveals the evolutionary specialization of diatoms from phago-mixotrophs to photoautotrophs.</title>
        <authorList>
            <person name="Ban H."/>
            <person name="Sato S."/>
            <person name="Yoshikawa S."/>
            <person name="Yamada K."/>
            <person name="Nakamura Y."/>
            <person name="Ichinomiya M."/>
            <person name="Sato N."/>
            <person name="Blanc-Mathieu R."/>
            <person name="Endo H."/>
            <person name="Kuwata A."/>
            <person name="Ogata H."/>
        </authorList>
    </citation>
    <scope>NUCLEOTIDE SEQUENCE [LARGE SCALE GENOMIC DNA]</scope>
    <source>
        <strain evidence="9">NIES 3701</strain>
    </source>
</reference>
<dbReference type="SMART" id="SM00848">
    <property type="entry name" value="Inhibitor_I29"/>
    <property type="match status" value="1"/>
</dbReference>
<evidence type="ECO:0000256" key="2">
    <source>
        <dbReference type="ARBA" id="ARBA00023145"/>
    </source>
</evidence>
<dbReference type="GO" id="GO:0008234">
    <property type="term" value="F:cysteine-type peptidase activity"/>
    <property type="evidence" value="ECO:0007669"/>
    <property type="project" value="InterPro"/>
</dbReference>
<sequence length="604" mass="66002">MRNSSTSPATPPHSTLKYRRTSAQDPLESTSDPRDSNDDNGSKASRSFQPALNVRNVLSSWAFGETSKSGYMPISPASSASSAASDIDDAVDPQLPPPKYLKPRVNPNFVRIDLTCLNIAVVAVVLTFIFFSVGLLASSFYPGFHSNTTSNTTYGLSFNHEEGHNEIKPLIRGPDGLSFNHEEGHNEIKPLIRGPDGLSFNHEEGHNEIKPLILSQVSRYDNVSSDEIFDLFVDHHNKVYKDDDEKLSQAFRKGLFLESLRQVNELNERHGPCGLTGGSVFGVNNFSDYSDQEFNDLLTTRPSADPSSPPPEGSSSSSSSCSGWNLFCQISKLFSGVSNSVLSRYEVATPTVTIPTTTDWRDSASVKSEVKMQSSCGGCWAISTAQVIESHVYIQSGEWVSICASEIIACEPNTYGCDGGWPQDAYNYAEYVGSNLYSKTCEDDFAGLYEQLTMYEKDSVCSQVTESEYDDATFSVNNIPPTVQGYIYATSPCLCYKSGHGCSCSNQDEDLAQLNVASFGPAVVCIDAGNLRNYVGGILKGDGVCNKSFMSMNHCLIVVGYDVSGGYWILKNQWGDSWGDGGYVYFELGQNTCGLMNDVTFPKF</sequence>
<dbReference type="AlphaFoldDB" id="A0A9W7EL06"/>
<keyword evidence="2" id="KW-0865">Zymogen</keyword>
<comment type="similarity">
    <text evidence="1">Belongs to the peptidase C1 family.</text>
</comment>
<evidence type="ECO:0000313" key="9">
    <source>
        <dbReference type="Proteomes" id="UP001165085"/>
    </source>
</evidence>
<dbReference type="EMBL" id="BRXY01000251">
    <property type="protein sequence ID" value="GMH80878.1"/>
    <property type="molecule type" value="Genomic_DNA"/>
</dbReference>
<feature type="compositionally biased region" description="Basic and acidic residues" evidence="4">
    <location>
        <begin position="31"/>
        <end position="41"/>
    </location>
</feature>
<dbReference type="InterPro" id="IPR039417">
    <property type="entry name" value="Peptidase_C1A_papain-like"/>
</dbReference>
<evidence type="ECO:0000256" key="3">
    <source>
        <dbReference type="ARBA" id="ARBA00023157"/>
    </source>
</evidence>
<evidence type="ECO:0000256" key="5">
    <source>
        <dbReference type="SAM" id="Phobius"/>
    </source>
</evidence>
<dbReference type="OrthoDB" id="190265at2759"/>
<dbReference type="InterPro" id="IPR000668">
    <property type="entry name" value="Peptidase_C1A_C"/>
</dbReference>
<comment type="caution">
    <text evidence="8">The sequence shown here is derived from an EMBL/GenBank/DDBJ whole genome shotgun (WGS) entry which is preliminary data.</text>
</comment>
<dbReference type="InterPro" id="IPR013201">
    <property type="entry name" value="Prot_inhib_I29"/>
</dbReference>
<dbReference type="SMART" id="SM00645">
    <property type="entry name" value="Pept_C1"/>
    <property type="match status" value="1"/>
</dbReference>
<proteinExistence type="inferred from homology"/>
<dbReference type="Pfam" id="PF00112">
    <property type="entry name" value="Peptidase_C1"/>
    <property type="match status" value="1"/>
</dbReference>
<keyword evidence="3" id="KW-1015">Disulfide bond</keyword>
<dbReference type="InterPro" id="IPR000169">
    <property type="entry name" value="Pept_cys_AS"/>
</dbReference>
<dbReference type="SUPFAM" id="SSF54001">
    <property type="entry name" value="Cysteine proteinases"/>
    <property type="match status" value="1"/>
</dbReference>
<feature type="region of interest" description="Disordered" evidence="4">
    <location>
        <begin position="1"/>
        <end position="48"/>
    </location>
</feature>
<dbReference type="Gene3D" id="3.90.70.10">
    <property type="entry name" value="Cysteine proteinases"/>
    <property type="match status" value="1"/>
</dbReference>
<dbReference type="CDD" id="cd02248">
    <property type="entry name" value="Peptidase_C1A"/>
    <property type="match status" value="1"/>
</dbReference>
<feature type="domain" description="Cathepsin propeptide inhibitor" evidence="7">
    <location>
        <begin position="229"/>
        <end position="294"/>
    </location>
</feature>
<organism evidence="8 9">
    <name type="scientific">Triparma strigata</name>
    <dbReference type="NCBI Taxonomy" id="1606541"/>
    <lineage>
        <taxon>Eukaryota</taxon>
        <taxon>Sar</taxon>
        <taxon>Stramenopiles</taxon>
        <taxon>Ochrophyta</taxon>
        <taxon>Bolidophyceae</taxon>
        <taxon>Parmales</taxon>
        <taxon>Triparmaceae</taxon>
        <taxon>Triparma</taxon>
    </lineage>
</organism>
<dbReference type="PANTHER" id="PTHR12411">
    <property type="entry name" value="CYSTEINE PROTEASE FAMILY C1-RELATED"/>
    <property type="match status" value="1"/>
</dbReference>
<keyword evidence="5" id="KW-0472">Membrane</keyword>
<evidence type="ECO:0000259" key="7">
    <source>
        <dbReference type="SMART" id="SM00848"/>
    </source>
</evidence>
<dbReference type="Proteomes" id="UP001165085">
    <property type="component" value="Unassembled WGS sequence"/>
</dbReference>
<keyword evidence="9" id="KW-1185">Reference proteome</keyword>
<evidence type="ECO:0000259" key="6">
    <source>
        <dbReference type="SMART" id="SM00645"/>
    </source>
</evidence>
<feature type="compositionally biased region" description="Polar residues" evidence="4">
    <location>
        <begin position="21"/>
        <end position="30"/>
    </location>
</feature>
<dbReference type="InterPro" id="IPR038765">
    <property type="entry name" value="Papain-like_cys_pep_sf"/>
</dbReference>
<gene>
    <name evidence="8" type="ORF">TrST_g10822</name>
</gene>
<evidence type="ECO:0000256" key="1">
    <source>
        <dbReference type="ARBA" id="ARBA00008455"/>
    </source>
</evidence>
<keyword evidence="5" id="KW-0812">Transmembrane</keyword>
<evidence type="ECO:0000313" key="8">
    <source>
        <dbReference type="EMBL" id="GMH80878.1"/>
    </source>
</evidence>
<feature type="domain" description="Peptidase C1A papain C-terminal" evidence="6">
    <location>
        <begin position="354"/>
        <end position="603"/>
    </location>
</feature>
<dbReference type="GO" id="GO:0006508">
    <property type="term" value="P:proteolysis"/>
    <property type="evidence" value="ECO:0007669"/>
    <property type="project" value="InterPro"/>
</dbReference>
<feature type="transmembrane region" description="Helical" evidence="5">
    <location>
        <begin position="114"/>
        <end position="141"/>
    </location>
</feature>
<dbReference type="Pfam" id="PF08246">
    <property type="entry name" value="Inhibitor_I29"/>
    <property type="match status" value="1"/>
</dbReference>
<accession>A0A9W7EL06</accession>
<evidence type="ECO:0000256" key="4">
    <source>
        <dbReference type="SAM" id="MobiDB-lite"/>
    </source>
</evidence>
<name>A0A9W7EL06_9STRA</name>
<feature type="compositionally biased region" description="Low complexity" evidence="4">
    <location>
        <begin position="1"/>
        <end position="15"/>
    </location>
</feature>
<feature type="region of interest" description="Disordered" evidence="4">
    <location>
        <begin position="297"/>
        <end position="319"/>
    </location>
</feature>